<dbReference type="Gene3D" id="3.90.1150.10">
    <property type="entry name" value="Aspartate Aminotransferase, domain 1"/>
    <property type="match status" value="1"/>
</dbReference>
<comment type="cofactor">
    <cofactor evidence="1 10 11">
        <name>pyridoxal 5'-phosphate</name>
        <dbReference type="ChEBI" id="CHEBI:597326"/>
    </cofactor>
</comment>
<evidence type="ECO:0000256" key="3">
    <source>
        <dbReference type="ARBA" id="ARBA00006376"/>
    </source>
</evidence>
<feature type="binding site" evidence="10">
    <location>
        <position position="118"/>
    </location>
    <ligand>
        <name>(6S)-5,6,7,8-tetrahydrofolate</name>
        <dbReference type="ChEBI" id="CHEBI:57453"/>
    </ligand>
</feature>
<comment type="caution">
    <text evidence="10">Lacks conserved residue(s) required for the propagation of feature annotation.</text>
</comment>
<feature type="domain" description="Serine hydroxymethyltransferase-like" evidence="12">
    <location>
        <begin position="6"/>
        <end position="397"/>
    </location>
</feature>
<sequence length="432" mass="47247">MYDYVRKQDNEVFAALEGEEQREAEGLELIPSENYVSKAVREANGSCLTNKYSEGYPGKRYYGGQEFTDKVEQLAIDRAKKIFGCDHANVQPLGGANANIGAYFAWLDPGDTVLGMDLGHGGHLTHGAPVTYMAKLYRFIRYKMKNIETGEIDYDEMREIAKKEKPKIILGGFSGYPRELDWQKISDIAKEVGAVAMADVAHIAGLIAGGVAKNPFDYGFQIVTTTTHKTLRGPRGGMILSKGIVSSPLKAPEKTVENLPTLIDRSVFPGLQGGPHMNNIAAKAIALGEAMQPPFKGYAAQIVKNARAMAKVFQDANIRLIAGGTDNHLVLADVWSSLSLGGKDAEGTLDKVGITLNKNAIADDTRKPFDPSGIRFGTPAITTRKFTEKESARVAELMIEAMQNKSEEKKLSAIREEIRTLCKKFPIPESFV</sequence>
<organism evidence="13 14">
    <name type="scientific">Candidatus Kaiserbacteria bacterium RIFCSPHIGHO2_01_FULL_53_29</name>
    <dbReference type="NCBI Taxonomy" id="1798480"/>
    <lineage>
        <taxon>Bacteria</taxon>
        <taxon>Candidatus Kaiseribacteriota</taxon>
    </lineage>
</organism>
<dbReference type="EC" id="2.1.2.1" evidence="10"/>
<dbReference type="GO" id="GO:0019264">
    <property type="term" value="P:glycine biosynthetic process from serine"/>
    <property type="evidence" value="ECO:0007669"/>
    <property type="project" value="UniProtKB-UniRule"/>
</dbReference>
<comment type="function">
    <text evidence="10">Catalyzes the reversible interconversion of serine and glycine with tetrahydrofolate (THF) serving as the one-carbon carrier. This reaction serves as the major source of one-carbon groups required for the biosynthesis of purines, thymidylate, methionine, and other important biomolecules. Also exhibits THF-independent aldolase activity toward beta-hydroxyamino acids, producing glycine and aldehydes, via a retro-aldol mechanism.</text>
</comment>
<dbReference type="AlphaFoldDB" id="A0A1F6CUR5"/>
<dbReference type="InterPro" id="IPR039429">
    <property type="entry name" value="SHMT-like_dom"/>
</dbReference>
<comment type="catalytic activity">
    <reaction evidence="10">
        <text>(6R)-5,10-methylene-5,6,7,8-tetrahydrofolate + glycine + H2O = (6S)-5,6,7,8-tetrahydrofolate + L-serine</text>
        <dbReference type="Rhea" id="RHEA:15481"/>
        <dbReference type="ChEBI" id="CHEBI:15377"/>
        <dbReference type="ChEBI" id="CHEBI:15636"/>
        <dbReference type="ChEBI" id="CHEBI:33384"/>
        <dbReference type="ChEBI" id="CHEBI:57305"/>
        <dbReference type="ChEBI" id="CHEBI:57453"/>
        <dbReference type="EC" id="2.1.2.1"/>
    </reaction>
</comment>
<dbReference type="PANTHER" id="PTHR11680:SF50">
    <property type="entry name" value="SERINE HYDROXYMETHYLTRANSFERASE"/>
    <property type="match status" value="1"/>
</dbReference>
<gene>
    <name evidence="10 13" type="primary">glyA</name>
    <name evidence="13" type="ORF">A2851_04415</name>
</gene>
<feature type="site" description="Plays an important role in substrate specificity" evidence="10">
    <location>
        <position position="228"/>
    </location>
</feature>
<dbReference type="STRING" id="1798480.A2851_04415"/>
<dbReference type="Pfam" id="PF00464">
    <property type="entry name" value="SHMT"/>
    <property type="match status" value="1"/>
</dbReference>
<dbReference type="GO" id="GO:0008168">
    <property type="term" value="F:methyltransferase activity"/>
    <property type="evidence" value="ECO:0007669"/>
    <property type="project" value="UniProtKB-KW"/>
</dbReference>
<keyword evidence="7 10" id="KW-0028">Amino-acid biosynthesis</keyword>
<evidence type="ECO:0000256" key="6">
    <source>
        <dbReference type="ARBA" id="ARBA00022563"/>
    </source>
</evidence>
<proteinExistence type="inferred from homology"/>
<dbReference type="PROSITE" id="PS00096">
    <property type="entry name" value="SHMT"/>
    <property type="match status" value="1"/>
</dbReference>
<keyword evidence="9 10" id="KW-0663">Pyridoxal phosphate</keyword>
<dbReference type="Proteomes" id="UP000176863">
    <property type="component" value="Unassembled WGS sequence"/>
</dbReference>
<dbReference type="InterPro" id="IPR019798">
    <property type="entry name" value="Ser_HO-MeTrfase_PLP_BS"/>
</dbReference>
<dbReference type="InterPro" id="IPR015421">
    <property type="entry name" value="PyrdxlP-dep_Trfase_major"/>
</dbReference>
<comment type="caution">
    <text evidence="13">The sequence shown here is derived from an EMBL/GenBank/DDBJ whole genome shotgun (WGS) entry which is preliminary data.</text>
</comment>
<evidence type="ECO:0000256" key="8">
    <source>
        <dbReference type="ARBA" id="ARBA00022679"/>
    </source>
</evidence>
<keyword evidence="13" id="KW-0489">Methyltransferase</keyword>
<dbReference type="CDD" id="cd00378">
    <property type="entry name" value="SHMT"/>
    <property type="match status" value="1"/>
</dbReference>
<evidence type="ECO:0000256" key="11">
    <source>
        <dbReference type="PIRSR" id="PIRSR000412-50"/>
    </source>
</evidence>
<dbReference type="InterPro" id="IPR015424">
    <property type="entry name" value="PyrdxlP-dep_Trfase"/>
</dbReference>
<evidence type="ECO:0000256" key="10">
    <source>
        <dbReference type="HAMAP-Rule" id="MF_00051"/>
    </source>
</evidence>
<evidence type="ECO:0000313" key="14">
    <source>
        <dbReference type="Proteomes" id="UP000176863"/>
    </source>
</evidence>
<dbReference type="FunFam" id="3.40.640.10:FF:000001">
    <property type="entry name" value="Serine hydroxymethyltransferase"/>
    <property type="match status" value="1"/>
</dbReference>
<reference evidence="13 14" key="1">
    <citation type="journal article" date="2016" name="Nat. Commun.">
        <title>Thousands of microbial genomes shed light on interconnected biogeochemical processes in an aquifer system.</title>
        <authorList>
            <person name="Anantharaman K."/>
            <person name="Brown C.T."/>
            <person name="Hug L.A."/>
            <person name="Sharon I."/>
            <person name="Castelle C.J."/>
            <person name="Probst A.J."/>
            <person name="Thomas B.C."/>
            <person name="Singh A."/>
            <person name="Wilkins M.J."/>
            <person name="Karaoz U."/>
            <person name="Brodie E.L."/>
            <person name="Williams K.H."/>
            <person name="Hubbard S.S."/>
            <person name="Banfield J.F."/>
        </authorList>
    </citation>
    <scope>NUCLEOTIDE SEQUENCE [LARGE SCALE GENOMIC DNA]</scope>
</reference>
<accession>A0A1F6CUR5</accession>
<keyword evidence="6 10" id="KW-0554">One-carbon metabolism</keyword>
<dbReference type="GO" id="GO:0030170">
    <property type="term" value="F:pyridoxal phosphate binding"/>
    <property type="evidence" value="ECO:0007669"/>
    <property type="project" value="UniProtKB-UniRule"/>
</dbReference>
<dbReference type="PANTHER" id="PTHR11680">
    <property type="entry name" value="SERINE HYDROXYMETHYLTRANSFERASE"/>
    <property type="match status" value="1"/>
</dbReference>
<dbReference type="PIRSF" id="PIRSF000412">
    <property type="entry name" value="SHMT"/>
    <property type="match status" value="1"/>
</dbReference>
<dbReference type="UniPathway" id="UPA00193"/>
<keyword evidence="8 10" id="KW-0808">Transferase</keyword>
<evidence type="ECO:0000256" key="7">
    <source>
        <dbReference type="ARBA" id="ARBA00022605"/>
    </source>
</evidence>
<evidence type="ECO:0000256" key="2">
    <source>
        <dbReference type="ARBA" id="ARBA00004496"/>
    </source>
</evidence>
<evidence type="ECO:0000256" key="4">
    <source>
        <dbReference type="ARBA" id="ARBA00011738"/>
    </source>
</evidence>
<comment type="subcellular location">
    <subcellularLocation>
        <location evidence="2 10">Cytoplasm</location>
    </subcellularLocation>
</comment>
<evidence type="ECO:0000313" key="13">
    <source>
        <dbReference type="EMBL" id="OGG52903.1"/>
    </source>
</evidence>
<dbReference type="NCBIfam" id="NF000586">
    <property type="entry name" value="PRK00011.1"/>
    <property type="match status" value="1"/>
</dbReference>
<comment type="pathway">
    <text evidence="10">One-carbon metabolism; tetrahydrofolate interconversion.</text>
</comment>
<dbReference type="SUPFAM" id="SSF53383">
    <property type="entry name" value="PLP-dependent transferases"/>
    <property type="match status" value="1"/>
</dbReference>
<evidence type="ECO:0000256" key="5">
    <source>
        <dbReference type="ARBA" id="ARBA00022490"/>
    </source>
</evidence>
<dbReference type="InterPro" id="IPR015422">
    <property type="entry name" value="PyrdxlP-dep_Trfase_small"/>
</dbReference>
<feature type="modified residue" description="N6-(pyridoxal phosphate)lysine" evidence="10 11">
    <location>
        <position position="229"/>
    </location>
</feature>
<dbReference type="InterPro" id="IPR001085">
    <property type="entry name" value="Ser_HO-MeTrfase"/>
</dbReference>
<comment type="subunit">
    <text evidence="4 10">Homodimer.</text>
</comment>
<dbReference type="GO" id="GO:0035999">
    <property type="term" value="P:tetrahydrofolate interconversion"/>
    <property type="evidence" value="ECO:0007669"/>
    <property type="project" value="UniProtKB-UniRule"/>
</dbReference>
<evidence type="ECO:0000256" key="1">
    <source>
        <dbReference type="ARBA" id="ARBA00001933"/>
    </source>
</evidence>
<feature type="binding site" evidence="10">
    <location>
        <begin position="122"/>
        <end position="124"/>
    </location>
    <ligand>
        <name>(6S)-5,6,7,8-tetrahydrofolate</name>
        <dbReference type="ChEBI" id="CHEBI:57453"/>
    </ligand>
</feature>
<dbReference type="GO" id="GO:0004372">
    <property type="term" value="F:glycine hydroxymethyltransferase activity"/>
    <property type="evidence" value="ECO:0007669"/>
    <property type="project" value="UniProtKB-UniRule"/>
</dbReference>
<dbReference type="Gene3D" id="3.40.640.10">
    <property type="entry name" value="Type I PLP-dependent aspartate aminotransferase-like (Major domain)"/>
    <property type="match status" value="1"/>
</dbReference>
<dbReference type="UniPathway" id="UPA00288">
    <property type="reaction ID" value="UER01023"/>
</dbReference>
<dbReference type="InterPro" id="IPR049943">
    <property type="entry name" value="Ser_HO-MeTrfase-like"/>
</dbReference>
<dbReference type="GO" id="GO:0005829">
    <property type="term" value="C:cytosol"/>
    <property type="evidence" value="ECO:0007669"/>
    <property type="project" value="TreeGrafter"/>
</dbReference>
<evidence type="ECO:0000259" key="12">
    <source>
        <dbReference type="Pfam" id="PF00464"/>
    </source>
</evidence>
<comment type="pathway">
    <text evidence="10">Amino-acid biosynthesis; glycine biosynthesis; glycine from L-serine: step 1/1.</text>
</comment>
<dbReference type="HAMAP" id="MF_00051">
    <property type="entry name" value="SHMT"/>
    <property type="match status" value="1"/>
</dbReference>
<dbReference type="GO" id="GO:0032259">
    <property type="term" value="P:methylation"/>
    <property type="evidence" value="ECO:0007669"/>
    <property type="project" value="UniProtKB-KW"/>
</dbReference>
<keyword evidence="5 10" id="KW-0963">Cytoplasm</keyword>
<comment type="similarity">
    <text evidence="3 10">Belongs to the SHMT family.</text>
</comment>
<feature type="binding site" evidence="10">
    <location>
        <position position="253"/>
    </location>
    <ligand>
        <name>(6S)-5,6,7,8-tetrahydrofolate</name>
        <dbReference type="ChEBI" id="CHEBI:57453"/>
    </ligand>
</feature>
<evidence type="ECO:0000256" key="9">
    <source>
        <dbReference type="ARBA" id="ARBA00022898"/>
    </source>
</evidence>
<protein>
    <recommendedName>
        <fullName evidence="10">Serine hydroxymethyltransferase</fullName>
        <shortName evidence="10">SHMT</shortName>
        <shortName evidence="10">Serine methylase</shortName>
        <ecNumber evidence="10">2.1.2.1</ecNumber>
    </recommendedName>
</protein>
<name>A0A1F6CUR5_9BACT</name>
<dbReference type="EMBL" id="MFKT01000021">
    <property type="protein sequence ID" value="OGG52903.1"/>
    <property type="molecule type" value="Genomic_DNA"/>
</dbReference>